<dbReference type="PANTHER" id="PTHR16524">
    <property type="entry name" value="CELL DEATH REGULATOR AVEN"/>
    <property type="match status" value="1"/>
</dbReference>
<evidence type="ECO:0000313" key="3">
    <source>
        <dbReference type="Proteomes" id="UP000597762"/>
    </source>
</evidence>
<feature type="compositionally biased region" description="Basic and acidic residues" evidence="1">
    <location>
        <begin position="257"/>
        <end position="282"/>
    </location>
</feature>
<protein>
    <recommendedName>
        <fullName evidence="4">Cell death regulator Aven</fullName>
    </recommendedName>
</protein>
<dbReference type="OrthoDB" id="6338233at2759"/>
<feature type="compositionally biased region" description="Basic residues" evidence="1">
    <location>
        <begin position="1"/>
        <end position="18"/>
    </location>
</feature>
<dbReference type="GO" id="GO:0010972">
    <property type="term" value="P:negative regulation of G2/M transition of mitotic cell cycle"/>
    <property type="evidence" value="ECO:0007669"/>
    <property type="project" value="TreeGrafter"/>
</dbReference>
<feature type="region of interest" description="Disordered" evidence="1">
    <location>
        <begin position="1"/>
        <end position="87"/>
    </location>
</feature>
<accession>A0A812D377</accession>
<name>A0A812D377_ACAPH</name>
<keyword evidence="3" id="KW-1185">Reference proteome</keyword>
<evidence type="ECO:0000313" key="2">
    <source>
        <dbReference type="EMBL" id="CAE1287449.1"/>
    </source>
</evidence>
<evidence type="ECO:0000256" key="1">
    <source>
        <dbReference type="SAM" id="MobiDB-lite"/>
    </source>
</evidence>
<dbReference type="InterPro" id="IPR026187">
    <property type="entry name" value="Aven"/>
</dbReference>
<feature type="region of interest" description="Disordered" evidence="1">
    <location>
        <begin position="244"/>
        <end position="305"/>
    </location>
</feature>
<dbReference type="AlphaFoldDB" id="A0A812D377"/>
<dbReference type="EMBL" id="CAHIKZ030002471">
    <property type="protein sequence ID" value="CAE1287449.1"/>
    <property type="molecule type" value="Genomic_DNA"/>
</dbReference>
<evidence type="ECO:0008006" key="4">
    <source>
        <dbReference type="Google" id="ProtNLM"/>
    </source>
</evidence>
<dbReference type="Proteomes" id="UP000597762">
    <property type="component" value="Unassembled WGS sequence"/>
</dbReference>
<feature type="compositionally biased region" description="Basic and acidic residues" evidence="1">
    <location>
        <begin position="19"/>
        <end position="28"/>
    </location>
</feature>
<gene>
    <name evidence="2" type="ORF">SPHA_46597</name>
</gene>
<dbReference type="PANTHER" id="PTHR16524:SF2">
    <property type="entry name" value="CELL DEATH REGULATOR AVEN"/>
    <property type="match status" value="1"/>
</dbReference>
<proteinExistence type="predicted"/>
<organism evidence="2 3">
    <name type="scientific">Acanthosepion pharaonis</name>
    <name type="common">Pharaoh cuttlefish</name>
    <name type="synonym">Sepia pharaonis</name>
    <dbReference type="NCBI Taxonomy" id="158019"/>
    <lineage>
        <taxon>Eukaryota</taxon>
        <taxon>Metazoa</taxon>
        <taxon>Spiralia</taxon>
        <taxon>Lophotrochozoa</taxon>
        <taxon>Mollusca</taxon>
        <taxon>Cephalopoda</taxon>
        <taxon>Coleoidea</taxon>
        <taxon>Decapodiformes</taxon>
        <taxon>Sepiida</taxon>
        <taxon>Sepiina</taxon>
        <taxon>Sepiidae</taxon>
        <taxon>Acanthosepion</taxon>
    </lineage>
</organism>
<sequence length="361" mass="39896">MRPDQHKKKRSTQYKKKHGISDKPKNDDNNNNNKNNKEKAGSGQGSTQWQAPEKVNNTKDVTKNLTSKNENNSKEDESSAEEEDALAASFRRRKIVSNWDRYQSLPPENEDENLSEIGADFGKLLSQTADALSQFRFKDEKEWEEDKTLLSSSFVALDCEALANSLQCLPLNERLGLDATLFSDEQLEDFAAEAEKSRMLYNPDSCSTIVQEQQTALDVKAIHSVLSAAMHLAPALLKTVKAEPTHVENGTEIVPVEEGKEKTGVPDKEDSKLTDVAQEPRSKSANMKKSPCITPQVKSDPISEEDELHTLLSLGKTKPQADVGGSGNIDRLAEISSSGEKKYVSSATASLEDWLDSVLES</sequence>
<reference evidence="2" key="1">
    <citation type="submission" date="2021-01" db="EMBL/GenBank/DDBJ databases">
        <authorList>
            <person name="Li R."/>
            <person name="Bekaert M."/>
        </authorList>
    </citation>
    <scope>NUCLEOTIDE SEQUENCE</scope>
    <source>
        <strain evidence="2">Farmed</strain>
    </source>
</reference>
<comment type="caution">
    <text evidence="2">The sequence shown here is derived from an EMBL/GenBank/DDBJ whole genome shotgun (WGS) entry which is preliminary data.</text>
</comment>